<feature type="transmembrane region" description="Helical" evidence="13">
    <location>
        <begin position="126"/>
        <end position="154"/>
    </location>
</feature>
<dbReference type="InterPro" id="IPR003544">
    <property type="entry name" value="Cyt_c_biogenesis_CcmB"/>
</dbReference>
<evidence type="ECO:0000256" key="11">
    <source>
        <dbReference type="ARBA" id="ARBA00023136"/>
    </source>
</evidence>
<comment type="similarity">
    <text evidence="3 12">Belongs to the CcmB/CycW/HelB family.</text>
</comment>
<feature type="transmembrane region" description="Helical" evidence="13">
    <location>
        <begin position="21"/>
        <end position="42"/>
    </location>
</feature>
<feature type="transmembrane region" description="Helical" evidence="13">
    <location>
        <begin position="93"/>
        <end position="120"/>
    </location>
</feature>
<evidence type="ECO:0000256" key="6">
    <source>
        <dbReference type="ARBA" id="ARBA00022475"/>
    </source>
</evidence>
<evidence type="ECO:0000256" key="8">
    <source>
        <dbReference type="ARBA" id="ARBA00022692"/>
    </source>
</evidence>
<organism evidence="14 15">
    <name type="scientific">Camelimonas lactis</name>
    <dbReference type="NCBI Taxonomy" id="659006"/>
    <lineage>
        <taxon>Bacteria</taxon>
        <taxon>Pseudomonadati</taxon>
        <taxon>Pseudomonadota</taxon>
        <taxon>Alphaproteobacteria</taxon>
        <taxon>Hyphomicrobiales</taxon>
        <taxon>Chelatococcaceae</taxon>
        <taxon>Camelimonas</taxon>
    </lineage>
</organism>
<gene>
    <name evidence="14" type="ORF">EV666_103158</name>
</gene>
<dbReference type="Proteomes" id="UP000294881">
    <property type="component" value="Unassembled WGS sequence"/>
</dbReference>
<evidence type="ECO:0000256" key="9">
    <source>
        <dbReference type="ARBA" id="ARBA00022748"/>
    </source>
</evidence>
<keyword evidence="9 12" id="KW-0201">Cytochrome c-type biogenesis</keyword>
<evidence type="ECO:0000256" key="4">
    <source>
        <dbReference type="ARBA" id="ARBA00016452"/>
    </source>
</evidence>
<dbReference type="Pfam" id="PF03379">
    <property type="entry name" value="CcmB"/>
    <property type="match status" value="1"/>
</dbReference>
<sequence length="222" mass="22591">MTGALAAILQRDIRLALRQGGGAALGLVFFLLIVTMTPLAIGPDPALLARIGPAMLWLAAVLSILLGLDRLFQADVEDGSLQQMRLSSAPLELVVLAKATAHWLVTGLPLVIAAPAYGLLLALSPAAMLAVTITLLVGTPALVFIGATGAALTAGMRRGGLLLAILSLPLMTPVLIFGVSATMSALDGLTPFRTPLLVLAALTLFSLVVGCAASAAALRASD</sequence>
<evidence type="ECO:0000256" key="3">
    <source>
        <dbReference type="ARBA" id="ARBA00010544"/>
    </source>
</evidence>
<feature type="transmembrane region" description="Helical" evidence="13">
    <location>
        <begin position="196"/>
        <end position="218"/>
    </location>
</feature>
<comment type="caution">
    <text evidence="14">The sequence shown here is derived from an EMBL/GenBank/DDBJ whole genome shotgun (WGS) entry which is preliminary data.</text>
</comment>
<name>A0A4R2GV11_9HYPH</name>
<accession>A0A4R2GV11</accession>
<dbReference type="NCBIfam" id="TIGR01190">
    <property type="entry name" value="ccmB"/>
    <property type="match status" value="1"/>
</dbReference>
<evidence type="ECO:0000256" key="2">
    <source>
        <dbReference type="ARBA" id="ARBA00004429"/>
    </source>
</evidence>
<comment type="subcellular location">
    <subcellularLocation>
        <location evidence="2">Cell inner membrane</location>
        <topology evidence="2">Multi-pass membrane protein</topology>
    </subcellularLocation>
</comment>
<proteinExistence type="inferred from homology"/>
<evidence type="ECO:0000256" key="1">
    <source>
        <dbReference type="ARBA" id="ARBA00002442"/>
    </source>
</evidence>
<evidence type="ECO:0000256" key="10">
    <source>
        <dbReference type="ARBA" id="ARBA00022989"/>
    </source>
</evidence>
<dbReference type="GO" id="GO:1903607">
    <property type="term" value="P:cytochrome c biosynthetic process"/>
    <property type="evidence" value="ECO:0007669"/>
    <property type="project" value="TreeGrafter"/>
</dbReference>
<dbReference type="PRINTS" id="PR01414">
    <property type="entry name" value="CCMBBIOGNSIS"/>
</dbReference>
<keyword evidence="6 12" id="KW-1003">Cell membrane</keyword>
<evidence type="ECO:0000313" key="15">
    <source>
        <dbReference type="Proteomes" id="UP000294881"/>
    </source>
</evidence>
<dbReference type="PANTHER" id="PTHR30070">
    <property type="entry name" value="HEME EXPORTER PROTEIN B"/>
    <property type="match status" value="1"/>
</dbReference>
<dbReference type="GO" id="GO:0005886">
    <property type="term" value="C:plasma membrane"/>
    <property type="evidence" value="ECO:0007669"/>
    <property type="project" value="UniProtKB-SubCell"/>
</dbReference>
<evidence type="ECO:0000256" key="7">
    <source>
        <dbReference type="ARBA" id="ARBA00022519"/>
    </source>
</evidence>
<dbReference type="EMBL" id="SLWL01000003">
    <property type="protein sequence ID" value="TCO14650.1"/>
    <property type="molecule type" value="Genomic_DNA"/>
</dbReference>
<comment type="function">
    <text evidence="1 12">Required for the export of heme to the periplasm for the biogenesis of c-type cytochromes.</text>
</comment>
<protein>
    <recommendedName>
        <fullName evidence="4 12">Heme exporter protein B</fullName>
    </recommendedName>
</protein>
<dbReference type="GO" id="GO:0017004">
    <property type="term" value="P:cytochrome complex assembly"/>
    <property type="evidence" value="ECO:0007669"/>
    <property type="project" value="UniProtKB-KW"/>
</dbReference>
<dbReference type="PIRSF" id="PIRSF002764">
    <property type="entry name" value="CcmB"/>
    <property type="match status" value="1"/>
</dbReference>
<keyword evidence="5 12" id="KW-0813">Transport</keyword>
<dbReference type="InterPro" id="IPR026031">
    <property type="entry name" value="Cyt_c_CcmB_bac"/>
</dbReference>
<reference evidence="14 15" key="1">
    <citation type="submission" date="2019-03" db="EMBL/GenBank/DDBJ databases">
        <title>Genomic Encyclopedia of Type Strains, Phase IV (KMG-IV): sequencing the most valuable type-strain genomes for metagenomic binning, comparative biology and taxonomic classification.</title>
        <authorList>
            <person name="Goeker M."/>
        </authorList>
    </citation>
    <scope>NUCLEOTIDE SEQUENCE [LARGE SCALE GENOMIC DNA]</scope>
    <source>
        <strain evidence="14 15">DSM 22958</strain>
    </source>
</reference>
<evidence type="ECO:0000256" key="13">
    <source>
        <dbReference type="SAM" id="Phobius"/>
    </source>
</evidence>
<dbReference type="GO" id="GO:0015232">
    <property type="term" value="F:heme transmembrane transporter activity"/>
    <property type="evidence" value="ECO:0007669"/>
    <property type="project" value="InterPro"/>
</dbReference>
<keyword evidence="7 12" id="KW-0997">Cell inner membrane</keyword>
<feature type="transmembrane region" description="Helical" evidence="13">
    <location>
        <begin position="161"/>
        <end position="184"/>
    </location>
</feature>
<evidence type="ECO:0000256" key="5">
    <source>
        <dbReference type="ARBA" id="ARBA00022448"/>
    </source>
</evidence>
<dbReference type="RefSeq" id="WP_132004179.1">
    <property type="nucleotide sequence ID" value="NZ_JBHUNN010000002.1"/>
</dbReference>
<keyword evidence="8 13" id="KW-0812">Transmembrane</keyword>
<feature type="transmembrane region" description="Helical" evidence="13">
    <location>
        <begin position="54"/>
        <end position="72"/>
    </location>
</feature>
<dbReference type="PANTHER" id="PTHR30070:SF1">
    <property type="entry name" value="CYTOCHROME C BIOGENESIS B-RELATED"/>
    <property type="match status" value="1"/>
</dbReference>
<keyword evidence="11 12" id="KW-0472">Membrane</keyword>
<dbReference type="OrthoDB" id="9812915at2"/>
<keyword evidence="10 13" id="KW-1133">Transmembrane helix</keyword>
<evidence type="ECO:0000256" key="12">
    <source>
        <dbReference type="PIRNR" id="PIRNR002764"/>
    </source>
</evidence>
<dbReference type="AlphaFoldDB" id="A0A4R2GV11"/>
<evidence type="ECO:0000313" key="14">
    <source>
        <dbReference type="EMBL" id="TCO14650.1"/>
    </source>
</evidence>
<keyword evidence="15" id="KW-1185">Reference proteome</keyword>